<dbReference type="InterPro" id="IPR042002">
    <property type="entry name" value="Sortase_C"/>
</dbReference>
<evidence type="ECO:0000313" key="5">
    <source>
        <dbReference type="Proteomes" id="UP000290567"/>
    </source>
</evidence>
<dbReference type="EMBL" id="BJCC01000022">
    <property type="protein sequence ID" value="GCF94772.1"/>
    <property type="molecule type" value="Genomic_DNA"/>
</dbReference>
<dbReference type="CDD" id="cd05827">
    <property type="entry name" value="Sortase_C"/>
    <property type="match status" value="1"/>
</dbReference>
<evidence type="ECO:0000313" key="4">
    <source>
        <dbReference type="EMBL" id="GCF94772.1"/>
    </source>
</evidence>
<keyword evidence="3" id="KW-0472">Membrane</keyword>
<dbReference type="InterPro" id="IPR005754">
    <property type="entry name" value="Sortase"/>
</dbReference>
<keyword evidence="5" id="KW-1185">Reference proteome</keyword>
<evidence type="ECO:0000256" key="1">
    <source>
        <dbReference type="ARBA" id="ARBA00022801"/>
    </source>
</evidence>
<feature type="active site" description="Acyl-thioester intermediate" evidence="2">
    <location>
        <position position="220"/>
    </location>
</feature>
<reference evidence="5" key="1">
    <citation type="submission" date="2019-02" db="EMBL/GenBank/DDBJ databases">
        <title>Draft genome sequence of Enterococcus sp. Gos25-1.</title>
        <authorList>
            <person name="Tanaka N."/>
            <person name="Shiwa Y."/>
            <person name="Fujita N."/>
        </authorList>
    </citation>
    <scope>NUCLEOTIDE SEQUENCE [LARGE SCALE GENOMIC DNA]</scope>
    <source>
        <strain evidence="5">Gos25-1</strain>
    </source>
</reference>
<proteinExistence type="predicted"/>
<name>A0A4P5PGJ4_9ENTE</name>
<accession>A0A4P5PGJ4</accession>
<dbReference type="AlphaFoldDB" id="A0A4P5PGJ4"/>
<dbReference type="GO" id="GO:0016787">
    <property type="term" value="F:hydrolase activity"/>
    <property type="evidence" value="ECO:0007669"/>
    <property type="project" value="UniProtKB-KW"/>
</dbReference>
<dbReference type="Pfam" id="PF04203">
    <property type="entry name" value="Sortase"/>
    <property type="match status" value="1"/>
</dbReference>
<dbReference type="InterPro" id="IPR023365">
    <property type="entry name" value="Sortase_dom-sf"/>
</dbReference>
<organism evidence="4 5">
    <name type="scientific">Enterococcus florum</name>
    <dbReference type="NCBI Taxonomy" id="2480627"/>
    <lineage>
        <taxon>Bacteria</taxon>
        <taxon>Bacillati</taxon>
        <taxon>Bacillota</taxon>
        <taxon>Bacilli</taxon>
        <taxon>Lactobacillales</taxon>
        <taxon>Enterococcaceae</taxon>
        <taxon>Enterococcus</taxon>
    </lineage>
</organism>
<sequence>MAKKQKRQKKPKNKKIEAVISFLMGSLILFGILAMLYPLVSDELNQFVNQQRLSYYQTKTDKKVKKDREKQMEEFNKKLKKTKNIAVMDPFEEENREAVKVTSFADYIIGNIIIPKIRINIPIYNQTNDPFLEEGAALLNGTSFPLGGENTHAVISAHRGLPDKKFFTDLPDMSIGDPFILNVADKKLAYEVESITVIEPTDLTWLTIEEGRDIVTLMTCTPYMVNSHRLLVKGHRIPYTAELDEEIKKVDNHHKLLLIGLGVLLLLLFLLYFYWLYRRRKKRKKELAQERLNEG</sequence>
<comment type="caution">
    <text evidence="4">The sequence shown here is derived from an EMBL/GenBank/DDBJ whole genome shotgun (WGS) entry which is preliminary data.</text>
</comment>
<evidence type="ECO:0000256" key="3">
    <source>
        <dbReference type="SAM" id="Phobius"/>
    </source>
</evidence>
<protein>
    <submittedName>
        <fullName evidence="4">Class C sortase</fullName>
    </submittedName>
</protein>
<dbReference type="Proteomes" id="UP000290567">
    <property type="component" value="Unassembled WGS sequence"/>
</dbReference>
<gene>
    <name evidence="4" type="primary">srtC1</name>
    <name evidence="4" type="ORF">NRIC_26630</name>
</gene>
<feature type="transmembrane region" description="Helical" evidence="3">
    <location>
        <begin position="20"/>
        <end position="40"/>
    </location>
</feature>
<feature type="transmembrane region" description="Helical" evidence="3">
    <location>
        <begin position="256"/>
        <end position="277"/>
    </location>
</feature>
<keyword evidence="1" id="KW-0378">Hydrolase</keyword>
<dbReference type="NCBIfam" id="NF033745">
    <property type="entry name" value="class_C_sortase"/>
    <property type="match status" value="1"/>
</dbReference>
<keyword evidence="3" id="KW-1133">Transmembrane helix</keyword>
<dbReference type="NCBIfam" id="TIGR01076">
    <property type="entry name" value="sortase_fam"/>
    <property type="match status" value="1"/>
</dbReference>
<dbReference type="RefSeq" id="WP_175580094.1">
    <property type="nucleotide sequence ID" value="NZ_BJCC01000022.1"/>
</dbReference>
<dbReference type="Gene3D" id="2.40.260.10">
    <property type="entry name" value="Sortase"/>
    <property type="match status" value="1"/>
</dbReference>
<evidence type="ECO:0000256" key="2">
    <source>
        <dbReference type="PIRSR" id="PIRSR605754-1"/>
    </source>
</evidence>
<feature type="active site" description="Proton donor/acceptor" evidence="2">
    <location>
        <position position="158"/>
    </location>
</feature>
<dbReference type="SUPFAM" id="SSF63817">
    <property type="entry name" value="Sortase"/>
    <property type="match status" value="1"/>
</dbReference>
<keyword evidence="3" id="KW-0812">Transmembrane</keyword>